<organism evidence="2 3">
    <name type="scientific">Parahaliea maris</name>
    <dbReference type="NCBI Taxonomy" id="2716870"/>
    <lineage>
        <taxon>Bacteria</taxon>
        <taxon>Pseudomonadati</taxon>
        <taxon>Pseudomonadota</taxon>
        <taxon>Gammaproteobacteria</taxon>
        <taxon>Cellvibrionales</taxon>
        <taxon>Halieaceae</taxon>
        <taxon>Parahaliea</taxon>
    </lineage>
</organism>
<evidence type="ECO:0000313" key="3">
    <source>
        <dbReference type="Proteomes" id="UP000321039"/>
    </source>
</evidence>
<keyword evidence="3" id="KW-1185">Reference proteome</keyword>
<feature type="domain" description="ARG and Rhodanese-Phosphatase-superfamily-associated" evidence="1">
    <location>
        <begin position="9"/>
        <end position="302"/>
    </location>
</feature>
<evidence type="ECO:0000313" key="2">
    <source>
        <dbReference type="EMBL" id="TXS92753.1"/>
    </source>
</evidence>
<sequence>MTVLPPKNIVFGQPKEFRGLAIAPIFNFTQESDLSYMTLDQAFDRSGVEITETSDSGSVPELKLENKLDSPVLLLDGEELVGAKQNRVVNLTLLVPAQTTAVIPVSCVESGRWSYRSENFERTDRTHFARGRAKKMASVSRSMRQLGSRRSDQGEVWSEIDRKFSVMESTSNTSAMADMYQGVAPTLDEYVGELEPEARQVGAFYFLHGKLVGMDLFDKATTYANLNGKLIKSYAIDALESAPVDRQRASLSEALRFLEIIEGGQWERYDSVGMGQDHRLLSGHLASAALAVEGQVVHLSGFVTEQAPSGYRPGRRHRRSL</sequence>
<dbReference type="Pfam" id="PF20208">
    <property type="entry name" value="ARPP-1"/>
    <property type="match status" value="1"/>
</dbReference>
<accession>A0A5C8ZW37</accession>
<dbReference type="AlphaFoldDB" id="A0A5C8ZW37"/>
<name>A0A5C8ZW37_9GAMM</name>
<dbReference type="InterPro" id="IPR046699">
    <property type="entry name" value="ARPP-1"/>
</dbReference>
<dbReference type="Proteomes" id="UP000321039">
    <property type="component" value="Unassembled WGS sequence"/>
</dbReference>
<comment type="caution">
    <text evidence="2">The sequence shown here is derived from an EMBL/GenBank/DDBJ whole genome shotgun (WGS) entry which is preliminary data.</text>
</comment>
<dbReference type="RefSeq" id="WP_148068756.1">
    <property type="nucleotide sequence ID" value="NZ_VRZA01000004.1"/>
</dbReference>
<reference evidence="2 3" key="1">
    <citation type="submission" date="2019-08" db="EMBL/GenBank/DDBJ databases">
        <title>Parahaliea maris sp. nov., isolated from the surface seawater.</title>
        <authorList>
            <person name="Liu Y."/>
        </authorList>
    </citation>
    <scope>NUCLEOTIDE SEQUENCE [LARGE SCALE GENOMIC DNA]</scope>
    <source>
        <strain evidence="2 3">HSLHS9</strain>
    </source>
</reference>
<dbReference type="EMBL" id="VRZA01000004">
    <property type="protein sequence ID" value="TXS92753.1"/>
    <property type="molecule type" value="Genomic_DNA"/>
</dbReference>
<protein>
    <recommendedName>
        <fullName evidence="1">ARG and Rhodanese-Phosphatase-superfamily-associated domain-containing protein</fullName>
    </recommendedName>
</protein>
<proteinExistence type="predicted"/>
<gene>
    <name evidence="2" type="ORF">FV139_12310</name>
</gene>
<evidence type="ECO:0000259" key="1">
    <source>
        <dbReference type="Pfam" id="PF20208"/>
    </source>
</evidence>